<keyword evidence="1" id="KW-0285">Flavoprotein</keyword>
<protein>
    <submittedName>
        <fullName evidence="4">NADH:flavin oxidoreductase/NADH oxidase family protein</fullName>
    </submittedName>
</protein>
<reference evidence="4 5" key="1">
    <citation type="journal article" date="2013" name="Antonie Van Leeuwenhoek">
        <title>Echinimonas agarilytica gen. nov., sp. nov., a new gammaproteobacterium isolated from the sea urchin Strongylocentrotus intermedius.</title>
        <authorList>
            <person name="Nedashkovskaya O.I."/>
            <person name="Stenkova A.M."/>
            <person name="Zhukova N.V."/>
            <person name="Van Trappen S."/>
            <person name="Lee J.S."/>
            <person name="Kim S.B."/>
        </authorList>
    </citation>
    <scope>NUCLEOTIDE SEQUENCE [LARGE SCALE GENOMIC DNA]</scope>
    <source>
        <strain evidence="4 5">KMM 6351</strain>
    </source>
</reference>
<proteinExistence type="predicted"/>
<name>A0AA41W3K4_9GAMM</name>
<keyword evidence="5" id="KW-1185">Reference proteome</keyword>
<dbReference type="PANTHER" id="PTHR43656:SF2">
    <property type="entry name" value="BINDING OXIDOREDUCTASE, PUTATIVE (AFU_ORTHOLOGUE AFUA_2G08260)-RELATED"/>
    <property type="match status" value="1"/>
</dbReference>
<dbReference type="Pfam" id="PF00724">
    <property type="entry name" value="Oxidored_FMN"/>
    <property type="match status" value="1"/>
</dbReference>
<dbReference type="EMBL" id="JAMQGP010000001">
    <property type="protein sequence ID" value="MCM2678151.1"/>
    <property type="molecule type" value="Genomic_DNA"/>
</dbReference>
<dbReference type="InterPro" id="IPR013785">
    <property type="entry name" value="Aldolase_TIM"/>
</dbReference>
<dbReference type="RefSeq" id="WP_251259468.1">
    <property type="nucleotide sequence ID" value="NZ_JAMQGP010000001.1"/>
</dbReference>
<dbReference type="AlphaFoldDB" id="A0AA41W3K4"/>
<dbReference type="GO" id="GO:0016491">
    <property type="term" value="F:oxidoreductase activity"/>
    <property type="evidence" value="ECO:0007669"/>
    <property type="project" value="UniProtKB-KW"/>
</dbReference>
<evidence type="ECO:0000256" key="2">
    <source>
        <dbReference type="ARBA" id="ARBA00023002"/>
    </source>
</evidence>
<dbReference type="GO" id="GO:0010181">
    <property type="term" value="F:FMN binding"/>
    <property type="evidence" value="ECO:0007669"/>
    <property type="project" value="InterPro"/>
</dbReference>
<dbReference type="SUPFAM" id="SSF51395">
    <property type="entry name" value="FMN-linked oxidoreductases"/>
    <property type="match status" value="1"/>
</dbReference>
<sequence>MNHASKTIRIGQTLLPNRLMKSAMSEQLGDSKHNPKPELARLYRTWAEGGTGLLVTGNIMISSDALAEPSNIVLDDSSNLAAFRYWTSATQHFSSQLWAQLNHPGKQSSKFLSKAPLAPSAIALQGSHKKGFNAPLEMTEAQIQKVIRQFAISAKLAKDVGFDGVQLHAAHGYLINQFLSPTHNQRVDHWGGAVANRMFFLLNVYHACREAVGDDFPISVKLNSSDFEPGGYNENDCLAVMKALETAGVDMIELSGGTYEVAAMMGEQTHSERNLCFSQFARQVKQEISIPIAVTGGFRSSQHIQETLAEGVDLIGLGRPLTVEPSFSKLVVNGDSVDMQTPTPTTGYQRIDQAIMVHLIWFEVQIHRLSKGLKPNLKLSAWSSAWHMLKMIGLNAFKPRRI</sequence>
<gene>
    <name evidence="4" type="ORF">NAF29_00500</name>
</gene>
<accession>A0AA41W3K4</accession>
<evidence type="ECO:0000259" key="3">
    <source>
        <dbReference type="Pfam" id="PF00724"/>
    </source>
</evidence>
<dbReference type="Proteomes" id="UP001165393">
    <property type="component" value="Unassembled WGS sequence"/>
</dbReference>
<dbReference type="Gene3D" id="3.20.20.70">
    <property type="entry name" value="Aldolase class I"/>
    <property type="match status" value="1"/>
</dbReference>
<keyword evidence="2" id="KW-0560">Oxidoreductase</keyword>
<comment type="caution">
    <text evidence="4">The sequence shown here is derived from an EMBL/GenBank/DDBJ whole genome shotgun (WGS) entry which is preliminary data.</text>
</comment>
<organism evidence="4 5">
    <name type="scientific">Echinimonas agarilytica</name>
    <dbReference type="NCBI Taxonomy" id="1215918"/>
    <lineage>
        <taxon>Bacteria</taxon>
        <taxon>Pseudomonadati</taxon>
        <taxon>Pseudomonadota</taxon>
        <taxon>Gammaproteobacteria</taxon>
        <taxon>Alteromonadales</taxon>
        <taxon>Echinimonadaceae</taxon>
        <taxon>Echinimonas</taxon>
    </lineage>
</organism>
<dbReference type="InterPro" id="IPR001155">
    <property type="entry name" value="OxRdtase_FMN_N"/>
</dbReference>
<dbReference type="CDD" id="cd04733">
    <property type="entry name" value="OYE_like_2_FMN"/>
    <property type="match status" value="1"/>
</dbReference>
<evidence type="ECO:0000313" key="5">
    <source>
        <dbReference type="Proteomes" id="UP001165393"/>
    </source>
</evidence>
<evidence type="ECO:0000313" key="4">
    <source>
        <dbReference type="EMBL" id="MCM2678151.1"/>
    </source>
</evidence>
<dbReference type="PANTHER" id="PTHR43656">
    <property type="entry name" value="BINDING OXIDOREDUCTASE, PUTATIVE (AFU_ORTHOLOGUE AFUA_2G08260)-RELATED"/>
    <property type="match status" value="1"/>
</dbReference>
<feature type="domain" description="NADH:flavin oxidoreductase/NADH oxidase N-terminal" evidence="3">
    <location>
        <begin position="8"/>
        <end position="329"/>
    </location>
</feature>
<dbReference type="InterPro" id="IPR051799">
    <property type="entry name" value="NADH_flavin_oxidoreductase"/>
</dbReference>
<evidence type="ECO:0000256" key="1">
    <source>
        <dbReference type="ARBA" id="ARBA00022630"/>
    </source>
</evidence>